<dbReference type="AlphaFoldDB" id="A0A812JL34"/>
<dbReference type="GO" id="GO:0071949">
    <property type="term" value="F:FAD binding"/>
    <property type="evidence" value="ECO:0007669"/>
    <property type="project" value="InterPro"/>
</dbReference>
<keyword evidence="3" id="KW-0274">FAD</keyword>
<feature type="region of interest" description="Disordered" evidence="7">
    <location>
        <begin position="84"/>
        <end position="119"/>
    </location>
</feature>
<keyword evidence="5" id="KW-0560">Oxidoreductase</keyword>
<keyword evidence="2" id="KW-0285">Flavoprotein</keyword>
<sequence length="399" mass="43250">MFKFGIFLLAIAAIFGLQWYFEATTTEGQCPGCGVLQRGSNTEPFNCGMCGLELEVKDGQFVRYMKSGQAPQTPFEQIRDFAKQAAETKPPPKASPKASSAGKKKSSSSEVVDVEGPEGSLSYCRSTGEDMAASEESAVQGRCICILGAGPAGLGLALGIARRGFSGGVVVYDQAEDHETAPRYNPDRSYTIDITGHGARALDYLGVVHRFDEQLIKFRGIRILPLGKEEPWTGPGWTGSRGDICRALMRECREKYPGKVKFVFGTTAEVQDAYTGTVVLKDSVGGVLEKSFDLVVACDGAGSTARTKVMADVPGFKSEKTSLTNFCTMVHFDQNTEELDPSWLYVLNIDPPAVAGAINGDGGPRDPKWFCQIGFRCKNEFKDVPDAIRYIKKTAPKVL</sequence>
<protein>
    <recommendedName>
        <fullName evidence="9">FAD-binding domain-containing protein</fullName>
    </recommendedName>
</protein>
<keyword evidence="8" id="KW-0732">Signal</keyword>
<feature type="chain" id="PRO_5032380253" description="FAD-binding domain-containing protein" evidence="8">
    <location>
        <begin position="24"/>
        <end position="399"/>
    </location>
</feature>
<reference evidence="10" key="1">
    <citation type="submission" date="2021-02" db="EMBL/GenBank/DDBJ databases">
        <authorList>
            <person name="Dougan E. K."/>
            <person name="Rhodes N."/>
            <person name="Thang M."/>
            <person name="Chan C."/>
        </authorList>
    </citation>
    <scope>NUCLEOTIDE SEQUENCE</scope>
</reference>
<evidence type="ECO:0000256" key="1">
    <source>
        <dbReference type="ARBA" id="ARBA00001974"/>
    </source>
</evidence>
<keyword evidence="11" id="KW-1185">Reference proteome</keyword>
<evidence type="ECO:0000256" key="4">
    <source>
        <dbReference type="ARBA" id="ARBA00022857"/>
    </source>
</evidence>
<evidence type="ECO:0000259" key="9">
    <source>
        <dbReference type="Pfam" id="PF01494"/>
    </source>
</evidence>
<feature type="non-terminal residue" evidence="10">
    <location>
        <position position="1"/>
    </location>
</feature>
<dbReference type="Proteomes" id="UP000601435">
    <property type="component" value="Unassembled WGS sequence"/>
</dbReference>
<evidence type="ECO:0000256" key="6">
    <source>
        <dbReference type="ARBA" id="ARBA00023033"/>
    </source>
</evidence>
<name>A0A812JL34_9DINO</name>
<dbReference type="OrthoDB" id="421657at2759"/>
<accession>A0A812JL34</accession>
<evidence type="ECO:0000256" key="3">
    <source>
        <dbReference type="ARBA" id="ARBA00022827"/>
    </source>
</evidence>
<dbReference type="PANTHER" id="PTHR46028:SF2">
    <property type="entry name" value="KYNURENINE 3-MONOOXYGENASE"/>
    <property type="match status" value="1"/>
</dbReference>
<dbReference type="GO" id="GO:0070189">
    <property type="term" value="P:kynurenine metabolic process"/>
    <property type="evidence" value="ECO:0007669"/>
    <property type="project" value="TreeGrafter"/>
</dbReference>
<evidence type="ECO:0000313" key="11">
    <source>
        <dbReference type="Proteomes" id="UP000601435"/>
    </source>
</evidence>
<dbReference type="PANTHER" id="PTHR46028">
    <property type="entry name" value="KYNURENINE 3-MONOOXYGENASE"/>
    <property type="match status" value="1"/>
</dbReference>
<dbReference type="Pfam" id="PF01494">
    <property type="entry name" value="FAD_binding_3"/>
    <property type="match status" value="1"/>
</dbReference>
<feature type="domain" description="FAD-binding" evidence="9">
    <location>
        <begin position="144"/>
        <end position="343"/>
    </location>
</feature>
<evidence type="ECO:0000256" key="5">
    <source>
        <dbReference type="ARBA" id="ARBA00023002"/>
    </source>
</evidence>
<keyword evidence="6" id="KW-0503">Monooxygenase</keyword>
<evidence type="ECO:0000256" key="8">
    <source>
        <dbReference type="SAM" id="SignalP"/>
    </source>
</evidence>
<evidence type="ECO:0000256" key="2">
    <source>
        <dbReference type="ARBA" id="ARBA00022630"/>
    </source>
</evidence>
<dbReference type="GO" id="GO:0004502">
    <property type="term" value="F:kynurenine 3-monooxygenase activity"/>
    <property type="evidence" value="ECO:0007669"/>
    <property type="project" value="TreeGrafter"/>
</dbReference>
<feature type="signal peptide" evidence="8">
    <location>
        <begin position="1"/>
        <end position="23"/>
    </location>
</feature>
<dbReference type="EMBL" id="CAJNJA010006531">
    <property type="protein sequence ID" value="CAE7211544.1"/>
    <property type="molecule type" value="Genomic_DNA"/>
</dbReference>
<dbReference type="InterPro" id="IPR036188">
    <property type="entry name" value="FAD/NAD-bd_sf"/>
</dbReference>
<dbReference type="PRINTS" id="PR00420">
    <property type="entry name" value="RNGMNOXGNASE"/>
</dbReference>
<comment type="cofactor">
    <cofactor evidence="1">
        <name>FAD</name>
        <dbReference type="ChEBI" id="CHEBI:57692"/>
    </cofactor>
</comment>
<organism evidence="10 11">
    <name type="scientific">Symbiodinium necroappetens</name>
    <dbReference type="NCBI Taxonomy" id="1628268"/>
    <lineage>
        <taxon>Eukaryota</taxon>
        <taxon>Sar</taxon>
        <taxon>Alveolata</taxon>
        <taxon>Dinophyceae</taxon>
        <taxon>Suessiales</taxon>
        <taxon>Symbiodiniaceae</taxon>
        <taxon>Symbiodinium</taxon>
    </lineage>
</organism>
<dbReference type="Gene3D" id="3.50.50.60">
    <property type="entry name" value="FAD/NAD(P)-binding domain"/>
    <property type="match status" value="1"/>
</dbReference>
<dbReference type="InterPro" id="IPR002938">
    <property type="entry name" value="FAD-bd"/>
</dbReference>
<gene>
    <name evidence="10" type="ORF">SNEC2469_LOCUS2174</name>
</gene>
<evidence type="ECO:0000313" key="10">
    <source>
        <dbReference type="EMBL" id="CAE7211544.1"/>
    </source>
</evidence>
<dbReference type="SUPFAM" id="SSF51905">
    <property type="entry name" value="FAD/NAD(P)-binding domain"/>
    <property type="match status" value="1"/>
</dbReference>
<comment type="caution">
    <text evidence="10">The sequence shown here is derived from an EMBL/GenBank/DDBJ whole genome shotgun (WGS) entry which is preliminary data.</text>
</comment>
<proteinExistence type="predicted"/>
<keyword evidence="4" id="KW-0521">NADP</keyword>
<evidence type="ECO:0000256" key="7">
    <source>
        <dbReference type="SAM" id="MobiDB-lite"/>
    </source>
</evidence>